<dbReference type="OrthoDB" id="7206705at2"/>
<evidence type="ECO:0000313" key="2">
    <source>
        <dbReference type="Proteomes" id="UP000307657"/>
    </source>
</evidence>
<comment type="caution">
    <text evidence="1">The sequence shown here is derived from an EMBL/GenBank/DDBJ whole genome shotgun (WGS) entry which is preliminary data.</text>
</comment>
<dbReference type="Proteomes" id="UP000307657">
    <property type="component" value="Unassembled WGS sequence"/>
</dbReference>
<dbReference type="SUPFAM" id="SSF75169">
    <property type="entry name" value="DsrEFH-like"/>
    <property type="match status" value="1"/>
</dbReference>
<evidence type="ECO:0000313" key="1">
    <source>
        <dbReference type="EMBL" id="TJY36015.1"/>
    </source>
</evidence>
<name>A0A4U0EVV2_9FLAO</name>
<dbReference type="RefSeq" id="WP_136843280.1">
    <property type="nucleotide sequence ID" value="NZ_SUPL01000004.1"/>
</dbReference>
<protein>
    <submittedName>
        <fullName evidence="1">Uncharacterized protein</fullName>
    </submittedName>
</protein>
<sequence length="180" mass="20225">MKKTELFLSIFMLSVFIVFAQDNREKGLIVKNFGETFKVEHQDIKTDTSAEFKVIFDVSQSSADKSVVNKYIVTAARFLNMHASEGMKKEQLKVAMTIHGGAWQDVLNNEVYKEKYGVDNPNFKLINELTEAGADIIICGQTAGFRGITKDNANPNVKFALSAMTALLQYQSEGYTFIKF</sequence>
<proteinExistence type="predicted"/>
<organism evidence="1 2">
    <name type="scientific">Pontimicrobium aquaticum</name>
    <dbReference type="NCBI Taxonomy" id="2565367"/>
    <lineage>
        <taxon>Bacteria</taxon>
        <taxon>Pseudomonadati</taxon>
        <taxon>Bacteroidota</taxon>
        <taxon>Flavobacteriia</taxon>
        <taxon>Flavobacteriales</taxon>
        <taxon>Flavobacteriaceae</taxon>
        <taxon>Pontimicrobium</taxon>
    </lineage>
</organism>
<reference evidence="1 2" key="1">
    <citation type="submission" date="2019-04" db="EMBL/GenBank/DDBJ databases">
        <title>Lacinutrix sp. nov., isolated from marine water.</title>
        <authorList>
            <person name="Kim W."/>
        </authorList>
    </citation>
    <scope>NUCLEOTIDE SEQUENCE [LARGE SCALE GENOMIC DNA]</scope>
    <source>
        <strain evidence="1 2">CAU 1491</strain>
    </source>
</reference>
<dbReference type="PANTHER" id="PTHR37691">
    <property type="entry name" value="BLR3518 PROTEIN"/>
    <property type="match status" value="1"/>
</dbReference>
<dbReference type="Gene3D" id="3.40.1260.10">
    <property type="entry name" value="DsrEFH-like"/>
    <property type="match status" value="1"/>
</dbReference>
<dbReference type="EMBL" id="SUPL01000004">
    <property type="protein sequence ID" value="TJY36015.1"/>
    <property type="molecule type" value="Genomic_DNA"/>
</dbReference>
<dbReference type="InterPro" id="IPR003787">
    <property type="entry name" value="Sulphur_relay_DsrE/F-like"/>
</dbReference>
<dbReference type="AlphaFoldDB" id="A0A4U0EVV2"/>
<dbReference type="Pfam" id="PF02635">
    <property type="entry name" value="DsrE"/>
    <property type="match status" value="1"/>
</dbReference>
<dbReference type="PANTHER" id="PTHR37691:SF1">
    <property type="entry name" value="BLR3518 PROTEIN"/>
    <property type="match status" value="1"/>
</dbReference>
<keyword evidence="2" id="KW-1185">Reference proteome</keyword>
<accession>A0A4U0EVV2</accession>
<dbReference type="InterPro" id="IPR027396">
    <property type="entry name" value="DsrEFH-like"/>
</dbReference>
<gene>
    <name evidence="1" type="ORF">E5167_09140</name>
</gene>